<sequence length="303" mass="33686">MQNKRAFSDDYTFEVNEKVVSIVAKETGFQGIEPQALEAFTSLLDSYVDKMLSSAHRFAELGNRAKPNIHDITRSLENSGVEISNFKEYLHTKVNDTKTAKLKKKYFKTQKMTSTLESIPNFLPSDNEDSEDEAEDHTTEGGMPTYVPRHLPSFPSKHSFRQTPIYINRPDDPQKVRELTSEQSRTVEENLKKLMSAENQLLRQANVDSANAMLESTSTTTSSNIMMPIVNYEVFIQRRKRQKQSGTTLNVEGSDEPKPNSSSTTNNASDMGGLDLDTTQVGGGAGAGTGAEEEEVEESTQVA</sequence>
<keyword evidence="5" id="KW-0804">Transcription</keyword>
<evidence type="ECO:0000313" key="9">
    <source>
        <dbReference type="EMBL" id="GAN04699.1"/>
    </source>
</evidence>
<dbReference type="PANTHER" id="PTHR46469">
    <property type="entry name" value="TRANSCRIPTION INITIATION FACTOR TFIID SUBUNIT 8"/>
    <property type="match status" value="1"/>
</dbReference>
<dbReference type="SMART" id="SM00576">
    <property type="entry name" value="BTP"/>
    <property type="match status" value="1"/>
</dbReference>
<gene>
    <name evidence="9" type="ORF">MAM1_0071c04163</name>
</gene>
<dbReference type="Pfam" id="PF07524">
    <property type="entry name" value="Bromo_TP"/>
    <property type="match status" value="1"/>
</dbReference>
<dbReference type="Proteomes" id="UP000053815">
    <property type="component" value="Unassembled WGS sequence"/>
</dbReference>
<evidence type="ECO:0000256" key="2">
    <source>
        <dbReference type="ARBA" id="ARBA00008767"/>
    </source>
</evidence>
<dbReference type="AlphaFoldDB" id="A0A0C9MBL7"/>
<dbReference type="InterPro" id="IPR006565">
    <property type="entry name" value="BTP"/>
</dbReference>
<dbReference type="InterPro" id="IPR037818">
    <property type="entry name" value="TAF8"/>
</dbReference>
<accession>A0A0C9MBL7</accession>
<dbReference type="Gene3D" id="1.10.20.10">
    <property type="entry name" value="Histone, subunit A"/>
    <property type="match status" value="1"/>
</dbReference>
<evidence type="ECO:0000256" key="7">
    <source>
        <dbReference type="SAM" id="MobiDB-lite"/>
    </source>
</evidence>
<dbReference type="CDD" id="cd08049">
    <property type="entry name" value="TAF8"/>
    <property type="match status" value="1"/>
</dbReference>
<feature type="region of interest" description="Disordered" evidence="7">
    <location>
        <begin position="118"/>
        <end position="147"/>
    </location>
</feature>
<feature type="compositionally biased region" description="Acidic residues" evidence="7">
    <location>
        <begin position="126"/>
        <end position="135"/>
    </location>
</feature>
<protein>
    <recommendedName>
        <fullName evidence="3">Transcription initiation factor TFIID subunit 8</fullName>
    </recommendedName>
</protein>
<dbReference type="GO" id="GO:0046982">
    <property type="term" value="F:protein heterodimerization activity"/>
    <property type="evidence" value="ECO:0007669"/>
    <property type="project" value="InterPro"/>
</dbReference>
<dbReference type="CDD" id="cd00076">
    <property type="entry name" value="HFD_SF"/>
    <property type="match status" value="1"/>
</dbReference>
<dbReference type="STRING" id="91626.A0A0C9MBL7"/>
<evidence type="ECO:0000256" key="4">
    <source>
        <dbReference type="ARBA" id="ARBA00023015"/>
    </source>
</evidence>
<keyword evidence="4" id="KW-0805">Transcription regulation</keyword>
<evidence type="ECO:0000259" key="8">
    <source>
        <dbReference type="SMART" id="SM00576"/>
    </source>
</evidence>
<feature type="region of interest" description="Disordered" evidence="7">
    <location>
        <begin position="241"/>
        <end position="303"/>
    </location>
</feature>
<dbReference type="InterPro" id="IPR009072">
    <property type="entry name" value="Histone-fold"/>
</dbReference>
<feature type="domain" description="Bromodomain associated" evidence="8">
    <location>
        <begin position="9"/>
        <end position="85"/>
    </location>
</feature>
<dbReference type="GO" id="GO:0005669">
    <property type="term" value="C:transcription factor TFIID complex"/>
    <property type="evidence" value="ECO:0007669"/>
    <property type="project" value="InterPro"/>
</dbReference>
<reference evidence="9" key="1">
    <citation type="submission" date="2014-09" db="EMBL/GenBank/DDBJ databases">
        <title>Draft genome sequence of an oleaginous Mucoromycotina fungus Mucor ambiguus NBRC6742.</title>
        <authorList>
            <person name="Takeda I."/>
            <person name="Yamane N."/>
            <person name="Morita T."/>
            <person name="Tamano K."/>
            <person name="Machida M."/>
            <person name="Baker S."/>
            <person name="Koike H."/>
        </authorList>
    </citation>
    <scope>NUCLEOTIDE SEQUENCE</scope>
    <source>
        <strain evidence="9">NBRC 6742</strain>
    </source>
</reference>
<proteinExistence type="inferred from homology"/>
<dbReference type="InterPro" id="IPR019473">
    <property type="entry name" value="TFIID_su8_C"/>
</dbReference>
<comment type="similarity">
    <text evidence="2">Belongs to the TAF8 family.</text>
</comment>
<keyword evidence="10" id="KW-1185">Reference proteome</keyword>
<keyword evidence="6" id="KW-0539">Nucleus</keyword>
<feature type="compositionally biased region" description="Polar residues" evidence="7">
    <location>
        <begin position="259"/>
        <end position="269"/>
    </location>
</feature>
<dbReference type="EMBL" id="DF836360">
    <property type="protein sequence ID" value="GAN04699.1"/>
    <property type="molecule type" value="Genomic_DNA"/>
</dbReference>
<evidence type="ECO:0000256" key="1">
    <source>
        <dbReference type="ARBA" id="ARBA00004123"/>
    </source>
</evidence>
<name>A0A0C9MBL7_9FUNG</name>
<organism evidence="9">
    <name type="scientific">Mucor ambiguus</name>
    <dbReference type="NCBI Taxonomy" id="91626"/>
    <lineage>
        <taxon>Eukaryota</taxon>
        <taxon>Fungi</taxon>
        <taxon>Fungi incertae sedis</taxon>
        <taxon>Mucoromycota</taxon>
        <taxon>Mucoromycotina</taxon>
        <taxon>Mucoromycetes</taxon>
        <taxon>Mucorales</taxon>
        <taxon>Mucorineae</taxon>
        <taxon>Mucoraceae</taxon>
        <taxon>Mucor</taxon>
    </lineage>
</organism>
<dbReference type="GO" id="GO:0006367">
    <property type="term" value="P:transcription initiation at RNA polymerase II promoter"/>
    <property type="evidence" value="ECO:0007669"/>
    <property type="project" value="TreeGrafter"/>
</dbReference>
<dbReference type="Pfam" id="PF10406">
    <property type="entry name" value="TAF8_C"/>
    <property type="match status" value="1"/>
</dbReference>
<evidence type="ECO:0000256" key="5">
    <source>
        <dbReference type="ARBA" id="ARBA00023163"/>
    </source>
</evidence>
<dbReference type="PANTHER" id="PTHR46469:SF1">
    <property type="entry name" value="TRANSCRIPTION INITIATION FACTOR TFIID SUBUNIT 8"/>
    <property type="match status" value="1"/>
</dbReference>
<evidence type="ECO:0000256" key="6">
    <source>
        <dbReference type="ARBA" id="ARBA00023242"/>
    </source>
</evidence>
<evidence type="ECO:0000313" key="10">
    <source>
        <dbReference type="Proteomes" id="UP000053815"/>
    </source>
</evidence>
<feature type="compositionally biased region" description="Acidic residues" evidence="7">
    <location>
        <begin position="291"/>
        <end position="303"/>
    </location>
</feature>
<dbReference type="OrthoDB" id="2193813at2759"/>
<evidence type="ECO:0000256" key="3">
    <source>
        <dbReference type="ARBA" id="ARBA00017307"/>
    </source>
</evidence>
<comment type="subcellular location">
    <subcellularLocation>
        <location evidence="1">Nucleus</location>
    </subcellularLocation>
</comment>